<keyword evidence="1" id="KW-1133">Transmembrane helix</keyword>
<feature type="transmembrane region" description="Helical" evidence="1">
    <location>
        <begin position="20"/>
        <end position="44"/>
    </location>
</feature>
<sequence length="71" mass="7631">MSIFTWGGKVPSVILRYTFVLLAYVAIGGAVWLQAISSIATFTISGRLKLACSRVITEGNNDMVVVGIWPA</sequence>
<keyword evidence="3" id="KW-1185">Reference proteome</keyword>
<organism evidence="2 3">
    <name type="scientific">Pelagerythrobacter marinus</name>
    <dbReference type="NCBI Taxonomy" id="538382"/>
    <lineage>
        <taxon>Bacteria</taxon>
        <taxon>Pseudomonadati</taxon>
        <taxon>Pseudomonadota</taxon>
        <taxon>Alphaproteobacteria</taxon>
        <taxon>Sphingomonadales</taxon>
        <taxon>Erythrobacteraceae</taxon>
        <taxon>Pelagerythrobacter</taxon>
    </lineage>
</organism>
<name>A0ABW9UZ48_9SPHN</name>
<protein>
    <submittedName>
        <fullName evidence="2">Uncharacterized protein</fullName>
    </submittedName>
</protein>
<keyword evidence="1" id="KW-0472">Membrane</keyword>
<comment type="caution">
    <text evidence="2">The sequence shown here is derived from an EMBL/GenBank/DDBJ whole genome shotgun (WGS) entry which is preliminary data.</text>
</comment>
<evidence type="ECO:0000256" key="1">
    <source>
        <dbReference type="SAM" id="Phobius"/>
    </source>
</evidence>
<accession>A0ABW9UZ48</accession>
<dbReference type="EMBL" id="WTYO01000005">
    <property type="protein sequence ID" value="MXO69443.1"/>
    <property type="molecule type" value="Genomic_DNA"/>
</dbReference>
<evidence type="ECO:0000313" key="2">
    <source>
        <dbReference type="EMBL" id="MXO69443.1"/>
    </source>
</evidence>
<gene>
    <name evidence="2" type="ORF">GRI72_11490</name>
</gene>
<dbReference type="Proteomes" id="UP000444401">
    <property type="component" value="Unassembled WGS sequence"/>
</dbReference>
<reference evidence="2 3" key="1">
    <citation type="submission" date="2019-12" db="EMBL/GenBank/DDBJ databases">
        <title>Genomic-based taxomic classification of the family Erythrobacteraceae.</title>
        <authorList>
            <person name="Xu L."/>
        </authorList>
    </citation>
    <scope>NUCLEOTIDE SEQUENCE [LARGE SCALE GENOMIC DNA]</scope>
    <source>
        <strain evidence="2 3">H32</strain>
    </source>
</reference>
<proteinExistence type="predicted"/>
<evidence type="ECO:0000313" key="3">
    <source>
        <dbReference type="Proteomes" id="UP000444401"/>
    </source>
</evidence>
<keyword evidence="1" id="KW-0812">Transmembrane</keyword>